<dbReference type="InterPro" id="IPR036779">
    <property type="entry name" value="LysM_dom_sf"/>
</dbReference>
<dbReference type="SMART" id="SM00257">
    <property type="entry name" value="LysM"/>
    <property type="match status" value="1"/>
</dbReference>
<dbReference type="InterPro" id="IPR018392">
    <property type="entry name" value="LysM"/>
</dbReference>
<evidence type="ECO:0000259" key="3">
    <source>
        <dbReference type="PROSITE" id="PS51782"/>
    </source>
</evidence>
<dbReference type="SUPFAM" id="SSF54106">
    <property type="entry name" value="LysM domain"/>
    <property type="match status" value="1"/>
</dbReference>
<reference evidence="5" key="1">
    <citation type="journal article" date="2019" name="Int. J. Syst. Evol. Microbiol.">
        <title>The Global Catalogue of Microorganisms (GCM) 10K type strain sequencing project: providing services to taxonomists for standard genome sequencing and annotation.</title>
        <authorList>
            <consortium name="The Broad Institute Genomics Platform"/>
            <consortium name="The Broad Institute Genome Sequencing Center for Infectious Disease"/>
            <person name="Wu L."/>
            <person name="Ma J."/>
        </authorList>
    </citation>
    <scope>NUCLEOTIDE SEQUENCE [LARGE SCALE GENOMIC DNA]</scope>
    <source>
        <strain evidence="5">IBRC-M 10987</strain>
    </source>
</reference>
<evidence type="ECO:0000313" key="5">
    <source>
        <dbReference type="Proteomes" id="UP001595715"/>
    </source>
</evidence>
<dbReference type="PANTHER" id="PTHR39160">
    <property type="entry name" value="CELL WALL-BINDING PROTEIN YOCH"/>
    <property type="match status" value="1"/>
</dbReference>
<dbReference type="InterPro" id="IPR051933">
    <property type="entry name" value="Resuscitation_pf_RpfB"/>
</dbReference>
<dbReference type="Gene3D" id="3.10.350.10">
    <property type="entry name" value="LysM domain"/>
    <property type="match status" value="1"/>
</dbReference>
<dbReference type="Gene3D" id="2.40.40.10">
    <property type="entry name" value="RlpA-like domain"/>
    <property type="match status" value="1"/>
</dbReference>
<organism evidence="4 5">
    <name type="scientific">Paenibacillus xanthanilyticus</name>
    <dbReference type="NCBI Taxonomy" id="1783531"/>
    <lineage>
        <taxon>Bacteria</taxon>
        <taxon>Bacillati</taxon>
        <taxon>Bacillota</taxon>
        <taxon>Bacilli</taxon>
        <taxon>Bacillales</taxon>
        <taxon>Paenibacillaceae</taxon>
        <taxon>Paenibacillus</taxon>
    </lineage>
</organism>
<dbReference type="InterPro" id="IPR059180">
    <property type="entry name" value="3D_YorM"/>
</dbReference>
<comment type="caution">
    <text evidence="4">The sequence shown here is derived from an EMBL/GenBank/DDBJ whole genome shotgun (WGS) entry which is preliminary data.</text>
</comment>
<feature type="chain" id="PRO_5046988872" evidence="2">
    <location>
        <begin position="30"/>
        <end position="226"/>
    </location>
</feature>
<dbReference type="Pfam" id="PF06725">
    <property type="entry name" value="3D"/>
    <property type="match status" value="1"/>
</dbReference>
<dbReference type="InterPro" id="IPR036908">
    <property type="entry name" value="RlpA-like_sf"/>
</dbReference>
<dbReference type="PANTHER" id="PTHR39160:SF4">
    <property type="entry name" value="RESUSCITATION-PROMOTING FACTOR RPFB"/>
    <property type="match status" value="1"/>
</dbReference>
<dbReference type="CDD" id="cd00118">
    <property type="entry name" value="LysM"/>
    <property type="match status" value="1"/>
</dbReference>
<name>A0ABV8KAL4_9BACL</name>
<evidence type="ECO:0000256" key="2">
    <source>
        <dbReference type="SAM" id="SignalP"/>
    </source>
</evidence>
<proteinExistence type="predicted"/>
<keyword evidence="1 2" id="KW-0732">Signal</keyword>
<feature type="domain" description="LysM" evidence="3">
    <location>
        <begin position="32"/>
        <end position="76"/>
    </location>
</feature>
<evidence type="ECO:0000256" key="1">
    <source>
        <dbReference type="ARBA" id="ARBA00022729"/>
    </source>
</evidence>
<dbReference type="InterPro" id="IPR010611">
    <property type="entry name" value="3D_dom"/>
</dbReference>
<dbReference type="Pfam" id="PF01476">
    <property type="entry name" value="LysM"/>
    <property type="match status" value="1"/>
</dbReference>
<feature type="signal peptide" evidence="2">
    <location>
        <begin position="1"/>
        <end position="29"/>
    </location>
</feature>
<protein>
    <submittedName>
        <fullName evidence="4">3D domain-containing protein</fullName>
    </submittedName>
</protein>
<accession>A0ABV8KAL4</accession>
<dbReference type="EMBL" id="JBHSAM010000034">
    <property type="protein sequence ID" value="MFC4103068.1"/>
    <property type="molecule type" value="Genomic_DNA"/>
</dbReference>
<dbReference type="Proteomes" id="UP001595715">
    <property type="component" value="Unassembled WGS sequence"/>
</dbReference>
<sequence length="226" mass="23603">MFTFKSWKKTTAAAVLGLALLASAGTASADAASHKATDTDTFWSLSKRYGVSVETLMKANPTVNPLNIYAGLAITIPDGNGKPQQPVAKAKSEPIASAIPDQLPAAASEPTLTVKGKAVAYTDAHHVKASAYTAAASENGQWGAVDYFGNPLKVGTVAVDPSLIPLGTKLYVTGYDYNGLPVGGMFAVASDMGGAIKGNRIDIFVSSSQQQARTFGYQYVHVFVLK</sequence>
<dbReference type="CDD" id="cd14667">
    <property type="entry name" value="3D_containing_proteins"/>
    <property type="match status" value="1"/>
</dbReference>
<dbReference type="PROSITE" id="PS51782">
    <property type="entry name" value="LYSM"/>
    <property type="match status" value="1"/>
</dbReference>
<dbReference type="RefSeq" id="WP_377721654.1">
    <property type="nucleotide sequence ID" value="NZ_JBHSAM010000034.1"/>
</dbReference>
<evidence type="ECO:0000313" key="4">
    <source>
        <dbReference type="EMBL" id="MFC4103068.1"/>
    </source>
</evidence>
<dbReference type="SUPFAM" id="SSF50685">
    <property type="entry name" value="Barwin-like endoglucanases"/>
    <property type="match status" value="1"/>
</dbReference>
<keyword evidence="5" id="KW-1185">Reference proteome</keyword>
<gene>
    <name evidence="4" type="ORF">ACFOZ8_25925</name>
</gene>